<accession>A0A9D3UEN9</accession>
<keyword evidence="2" id="KW-1185">Reference proteome</keyword>
<comment type="caution">
    <text evidence="1">The sequence shown here is derived from an EMBL/GenBank/DDBJ whole genome shotgun (WGS) entry which is preliminary data.</text>
</comment>
<evidence type="ECO:0000313" key="2">
    <source>
        <dbReference type="Proteomes" id="UP000828251"/>
    </source>
</evidence>
<dbReference type="EMBL" id="JAIQCV010000012">
    <property type="protein sequence ID" value="KAH1039195.1"/>
    <property type="molecule type" value="Genomic_DNA"/>
</dbReference>
<proteinExistence type="predicted"/>
<dbReference type="AlphaFoldDB" id="A0A9D3UEN9"/>
<dbReference type="Proteomes" id="UP000828251">
    <property type="component" value="Unassembled WGS sequence"/>
</dbReference>
<reference evidence="1 2" key="1">
    <citation type="journal article" date="2021" name="Plant Biotechnol. J.">
        <title>Multi-omics assisted identification of the key and species-specific regulatory components of drought-tolerant mechanisms in Gossypium stocksii.</title>
        <authorList>
            <person name="Yu D."/>
            <person name="Ke L."/>
            <person name="Zhang D."/>
            <person name="Wu Y."/>
            <person name="Sun Y."/>
            <person name="Mei J."/>
            <person name="Sun J."/>
            <person name="Sun Y."/>
        </authorList>
    </citation>
    <scope>NUCLEOTIDE SEQUENCE [LARGE SCALE GENOMIC DNA]</scope>
    <source>
        <strain evidence="2">cv. E1</strain>
        <tissue evidence="1">Leaf</tissue>
    </source>
</reference>
<protein>
    <submittedName>
        <fullName evidence="1">Uncharacterized protein</fullName>
    </submittedName>
</protein>
<evidence type="ECO:0000313" key="1">
    <source>
        <dbReference type="EMBL" id="KAH1039195.1"/>
    </source>
</evidence>
<gene>
    <name evidence="1" type="ORF">J1N35_040938</name>
</gene>
<organism evidence="1 2">
    <name type="scientific">Gossypium stocksii</name>
    <dbReference type="NCBI Taxonomy" id="47602"/>
    <lineage>
        <taxon>Eukaryota</taxon>
        <taxon>Viridiplantae</taxon>
        <taxon>Streptophyta</taxon>
        <taxon>Embryophyta</taxon>
        <taxon>Tracheophyta</taxon>
        <taxon>Spermatophyta</taxon>
        <taxon>Magnoliopsida</taxon>
        <taxon>eudicotyledons</taxon>
        <taxon>Gunneridae</taxon>
        <taxon>Pentapetalae</taxon>
        <taxon>rosids</taxon>
        <taxon>malvids</taxon>
        <taxon>Malvales</taxon>
        <taxon>Malvaceae</taxon>
        <taxon>Malvoideae</taxon>
        <taxon>Gossypium</taxon>
    </lineage>
</organism>
<sequence length="100" mass="11610">MRFNRNVSFDDMKENISEKIVRHCGRRILKLFYRFPVSTNPIKFTKMELVDDEEMETMVALYYGNQSDQNAPIQLFVELAGVEPTEDPTLLGEEHGAQEP</sequence>
<name>A0A9D3UEN9_9ROSI</name>